<evidence type="ECO:0000259" key="2">
    <source>
        <dbReference type="Pfam" id="PF03171"/>
    </source>
</evidence>
<name>A0AAE3GPK2_9CYAN</name>
<dbReference type="Gene3D" id="2.60.120.330">
    <property type="entry name" value="B-lactam Antibiotic, Isopenicillin N Synthase, Chain"/>
    <property type="match status" value="1"/>
</dbReference>
<dbReference type="InterPro" id="IPR044861">
    <property type="entry name" value="IPNS-like_FE2OG_OXY"/>
</dbReference>
<comment type="caution">
    <text evidence="4">The sequence shown here is derived from an EMBL/GenBank/DDBJ whole genome shotgun (WGS) entry which is preliminary data.</text>
</comment>
<dbReference type="SUPFAM" id="SSF51197">
    <property type="entry name" value="Clavaminate synthase-like"/>
    <property type="match status" value="1"/>
</dbReference>
<dbReference type="InterPro" id="IPR027443">
    <property type="entry name" value="IPNS-like_sf"/>
</dbReference>
<dbReference type="Pfam" id="PF14226">
    <property type="entry name" value="DIOX_N"/>
    <property type="match status" value="1"/>
</dbReference>
<sequence length="311" mass="35649">MNKTIPIIDFQGFIEGNQIEREVVARQFYDALDRVGCLYIKHHGISPDLIERSFAQSQAFFALPLEEKQKIAQDKYSPGVGYFRNPTRPKEVFGYVYERSADGENSDASINSHPQYDWPVNPPLFRETILEFFQSCQELSWKLFQALAIGLKIPETVLTDAISDKNCYIGLIHYFPITQPTQPGQTRFQAHRGSGTFGLIFQDEAKGLEICTPDGEWIAVTSIPGTVVVIMEDLIQRWTNDRLVSTLHQVTVPEEEFYRTRSRYSIGFKVTPNYDAEISCLEACVNENNPPKYSPISVTDYYKEWEQKNYG</sequence>
<evidence type="ECO:0000259" key="3">
    <source>
        <dbReference type="Pfam" id="PF14226"/>
    </source>
</evidence>
<accession>A0AAE3GPK2</accession>
<dbReference type="AlphaFoldDB" id="A0AAE3GPK2"/>
<evidence type="ECO:0008006" key="6">
    <source>
        <dbReference type="Google" id="ProtNLM"/>
    </source>
</evidence>
<proteinExistence type="predicted"/>
<feature type="domain" description="Isopenicillin N synthase-like Fe(2+) 2OG dioxygenase" evidence="2">
    <location>
        <begin position="173"/>
        <end position="270"/>
    </location>
</feature>
<dbReference type="Proteomes" id="UP001204953">
    <property type="component" value="Unassembled WGS sequence"/>
</dbReference>
<dbReference type="EMBL" id="JAMZMM010000019">
    <property type="protein sequence ID" value="MCP2727568.1"/>
    <property type="molecule type" value="Genomic_DNA"/>
</dbReference>
<dbReference type="PANTHER" id="PTHR47990">
    <property type="entry name" value="2-OXOGLUTARATE (2OG) AND FE(II)-DEPENDENT OXYGENASE SUPERFAMILY PROTEIN-RELATED"/>
    <property type="match status" value="1"/>
</dbReference>
<reference evidence="4" key="1">
    <citation type="submission" date="2022-06" db="EMBL/GenBank/DDBJ databases">
        <title>New cyanobacteria of genus Symplocastrum in benthos of Lake Baikal.</title>
        <authorList>
            <person name="Sorokovikova E."/>
            <person name="Tikhonova I."/>
            <person name="Krasnopeev A."/>
            <person name="Evseev P."/>
            <person name="Gladkikh A."/>
            <person name="Belykh O."/>
        </authorList>
    </citation>
    <scope>NUCLEOTIDE SEQUENCE</scope>
    <source>
        <strain evidence="4">BBK-W-15</strain>
    </source>
</reference>
<protein>
    <recommendedName>
        <fullName evidence="6">Isopenicillin N synthase family oxygenase</fullName>
    </recommendedName>
</protein>
<organism evidence="4 5">
    <name type="scientific">Limnofasciculus baicalensis BBK-W-15</name>
    <dbReference type="NCBI Taxonomy" id="2699891"/>
    <lineage>
        <taxon>Bacteria</taxon>
        <taxon>Bacillati</taxon>
        <taxon>Cyanobacteriota</taxon>
        <taxon>Cyanophyceae</taxon>
        <taxon>Coleofasciculales</taxon>
        <taxon>Coleofasciculaceae</taxon>
        <taxon>Limnofasciculus</taxon>
        <taxon>Limnofasciculus baicalensis</taxon>
    </lineage>
</organism>
<dbReference type="InterPro" id="IPR050231">
    <property type="entry name" value="Iron_ascorbate_oxido_reductase"/>
</dbReference>
<dbReference type="InterPro" id="IPR026992">
    <property type="entry name" value="DIOX_N"/>
</dbReference>
<evidence type="ECO:0000256" key="1">
    <source>
        <dbReference type="ARBA" id="ARBA00004792"/>
    </source>
</evidence>
<feature type="domain" description="Non-haem dioxygenase N-terminal" evidence="3">
    <location>
        <begin position="5"/>
        <end position="84"/>
    </location>
</feature>
<keyword evidence="5" id="KW-1185">Reference proteome</keyword>
<comment type="pathway">
    <text evidence="1">Antibiotic biosynthesis.</text>
</comment>
<dbReference type="RefSeq" id="WP_254010381.1">
    <property type="nucleotide sequence ID" value="NZ_JAMZMM010000019.1"/>
</dbReference>
<dbReference type="Pfam" id="PF03171">
    <property type="entry name" value="2OG-FeII_Oxy"/>
    <property type="match status" value="1"/>
</dbReference>
<gene>
    <name evidence="4" type="ORF">NJ959_03640</name>
</gene>
<evidence type="ECO:0000313" key="4">
    <source>
        <dbReference type="EMBL" id="MCP2727568.1"/>
    </source>
</evidence>
<evidence type="ECO:0000313" key="5">
    <source>
        <dbReference type="Proteomes" id="UP001204953"/>
    </source>
</evidence>